<organism evidence="2 3">
    <name type="scientific">Alteromonas sediminis</name>
    <dbReference type="NCBI Taxonomy" id="2259342"/>
    <lineage>
        <taxon>Bacteria</taxon>
        <taxon>Pseudomonadati</taxon>
        <taxon>Pseudomonadota</taxon>
        <taxon>Gammaproteobacteria</taxon>
        <taxon>Alteromonadales</taxon>
        <taxon>Alteromonadaceae</taxon>
        <taxon>Alteromonas/Salinimonas group</taxon>
        <taxon>Alteromonas</taxon>
    </lineage>
</organism>
<dbReference type="AlphaFoldDB" id="A0A3N5Z511"/>
<evidence type="ECO:0000313" key="3">
    <source>
        <dbReference type="Proteomes" id="UP000275281"/>
    </source>
</evidence>
<dbReference type="OrthoDB" id="9799367at2"/>
<gene>
    <name evidence="2" type="ORF">DRW07_15365</name>
</gene>
<name>A0A3N5Z511_9ALTE</name>
<dbReference type="PANTHER" id="PTHR46825:SF9">
    <property type="entry name" value="BETA-LACTAMASE-RELATED DOMAIN-CONTAINING PROTEIN"/>
    <property type="match status" value="1"/>
</dbReference>
<comment type="caution">
    <text evidence="2">The sequence shown here is derived from an EMBL/GenBank/DDBJ whole genome shotgun (WGS) entry which is preliminary data.</text>
</comment>
<accession>A0A3N5Z511</accession>
<dbReference type="Gene3D" id="3.40.710.10">
    <property type="entry name" value="DD-peptidase/beta-lactamase superfamily"/>
    <property type="match status" value="1"/>
</dbReference>
<protein>
    <submittedName>
        <fullName evidence="2">Class A beta-lactamase-related serine hydrolase</fullName>
    </submittedName>
</protein>
<dbReference type="GO" id="GO:0016787">
    <property type="term" value="F:hydrolase activity"/>
    <property type="evidence" value="ECO:0007669"/>
    <property type="project" value="UniProtKB-KW"/>
</dbReference>
<keyword evidence="2" id="KW-0378">Hydrolase</keyword>
<dbReference type="InterPro" id="IPR012338">
    <property type="entry name" value="Beta-lactam/transpept-like"/>
</dbReference>
<dbReference type="Pfam" id="PF00144">
    <property type="entry name" value="Beta-lactamase"/>
    <property type="match status" value="1"/>
</dbReference>
<dbReference type="SUPFAM" id="SSF56601">
    <property type="entry name" value="beta-lactamase/transpeptidase-like"/>
    <property type="match status" value="1"/>
</dbReference>
<evidence type="ECO:0000313" key="2">
    <source>
        <dbReference type="EMBL" id="RPJ65284.1"/>
    </source>
</evidence>
<reference evidence="2 3" key="1">
    <citation type="submission" date="2018-11" db="EMBL/GenBank/DDBJ databases">
        <authorList>
            <person name="Ye M.-Q."/>
            <person name="Du Z.-J."/>
        </authorList>
    </citation>
    <scope>NUCLEOTIDE SEQUENCE [LARGE SCALE GENOMIC DNA]</scope>
    <source>
        <strain evidence="2 3">U0105</strain>
    </source>
</reference>
<dbReference type="PANTHER" id="PTHR46825">
    <property type="entry name" value="D-ALANYL-D-ALANINE-CARBOXYPEPTIDASE/ENDOPEPTIDASE AMPH"/>
    <property type="match status" value="1"/>
</dbReference>
<sequence>MKNKKALLAMRVTAAIVTLASIYLLAPWKQALYYLYPLPSSMEGVVEEIIEQDIDGVIVYIKQKDKPAQMYAAGWHNRQARIPAYPQALFKIASIAKLYDAAAVAKLVADNKLSLQGTLSDYLPELGERIQFADSITLEMLVQHRSGIPNFTDHPSFNWGESSLDVMSLVLDMPADFEPGEDYAYSNSNYLLLQTIMTAVLGYSYERYIEKVMLEPLGLTQTYFSVSNVPSSQLMSGYHVGYEDDFKFLDQGYVATAEDVGIFVQALNDGTLFSEQESKIYSSLYEYEHTGWVLGYISVVKYHPALDATVVLFINTTGEETILYRDILYGRIVDLLAKQKSPAH</sequence>
<dbReference type="EMBL" id="RPOK01000005">
    <property type="protein sequence ID" value="RPJ65284.1"/>
    <property type="molecule type" value="Genomic_DNA"/>
</dbReference>
<dbReference type="RefSeq" id="WP_124028831.1">
    <property type="nucleotide sequence ID" value="NZ_JBHRSN010000014.1"/>
</dbReference>
<dbReference type="InterPro" id="IPR050491">
    <property type="entry name" value="AmpC-like"/>
</dbReference>
<evidence type="ECO:0000259" key="1">
    <source>
        <dbReference type="Pfam" id="PF00144"/>
    </source>
</evidence>
<keyword evidence="3" id="KW-1185">Reference proteome</keyword>
<proteinExistence type="predicted"/>
<dbReference type="InterPro" id="IPR001466">
    <property type="entry name" value="Beta-lactam-related"/>
</dbReference>
<dbReference type="Proteomes" id="UP000275281">
    <property type="component" value="Unassembled WGS sequence"/>
</dbReference>
<feature type="domain" description="Beta-lactamase-related" evidence="1">
    <location>
        <begin position="46"/>
        <end position="278"/>
    </location>
</feature>